<dbReference type="PANTHER" id="PTHR43876:SF7">
    <property type="entry name" value="UBIQUINONE BIOSYNTHESIS MONOOXYGENASE COQ6, MITOCHONDRIAL"/>
    <property type="match status" value="1"/>
</dbReference>
<evidence type="ECO:0000256" key="3">
    <source>
        <dbReference type="ARBA" id="ARBA00005349"/>
    </source>
</evidence>
<keyword evidence="4" id="KW-0285">Flavoprotein</keyword>
<evidence type="ECO:0000313" key="10">
    <source>
        <dbReference type="Proteomes" id="UP000786693"/>
    </source>
</evidence>
<comment type="caution">
    <text evidence="9">The sequence shown here is derived from an EMBL/GenBank/DDBJ whole genome shotgun (WGS) entry which is preliminary data.</text>
</comment>
<comment type="cofactor">
    <cofactor evidence="1">
        <name>FAD</name>
        <dbReference type="ChEBI" id="CHEBI:57692"/>
    </cofactor>
</comment>
<proteinExistence type="inferred from homology"/>
<feature type="domain" description="FAD-binding" evidence="8">
    <location>
        <begin position="5"/>
        <end position="341"/>
    </location>
</feature>
<evidence type="ECO:0000256" key="4">
    <source>
        <dbReference type="ARBA" id="ARBA00022630"/>
    </source>
</evidence>
<keyword evidence="10" id="KW-1185">Reference proteome</keyword>
<comment type="similarity">
    <text evidence="3">Belongs to the UbiH/COQ6 family.</text>
</comment>
<name>A0ABQ4NGH6_9RHOB</name>
<reference evidence="9 10" key="1">
    <citation type="submission" date="2021-05" db="EMBL/GenBank/DDBJ databases">
        <title>Bacteria Genome sequencing.</title>
        <authorList>
            <person name="Takabe Y."/>
            <person name="Nakajima Y."/>
            <person name="Suzuki S."/>
            <person name="Shiozaki T."/>
        </authorList>
    </citation>
    <scope>NUCLEOTIDE SEQUENCE [LARGE SCALE GENOMIC DNA]</scope>
    <source>
        <strain evidence="9 10">AI_62</strain>
    </source>
</reference>
<dbReference type="PRINTS" id="PR00420">
    <property type="entry name" value="RNGMNOXGNASE"/>
</dbReference>
<dbReference type="Proteomes" id="UP000786693">
    <property type="component" value="Unassembled WGS sequence"/>
</dbReference>
<dbReference type="SUPFAM" id="SSF51905">
    <property type="entry name" value="FAD/NAD(P)-binding domain"/>
    <property type="match status" value="1"/>
</dbReference>
<evidence type="ECO:0000256" key="7">
    <source>
        <dbReference type="ARBA" id="ARBA00023033"/>
    </source>
</evidence>
<dbReference type="InterPro" id="IPR010971">
    <property type="entry name" value="UbiH/COQ6"/>
</dbReference>
<dbReference type="InterPro" id="IPR036188">
    <property type="entry name" value="FAD/NAD-bd_sf"/>
</dbReference>
<evidence type="ECO:0000256" key="1">
    <source>
        <dbReference type="ARBA" id="ARBA00001974"/>
    </source>
</evidence>
<gene>
    <name evidence="9" type="ORF">JANAI62_01550</name>
</gene>
<sequence>MDMQTDILISGAGPAGLAAACVFGAEGHRVTLVDPAPPVTGEDAPGADLRTTALLQPARDLLDRAGAWAGLAPHAMPLDVMRITDASQDPPISRDFDASDISDTAFGWNFPNWLLRRELLARVAELPTVTTRFDTAVTGLFTRSSGARVTLSDGSRLRADLVVACDGRDSPLRDLAGIGARTVDYAQTALVFAVRHDHPHENVSTEIHRSGGPFTLVPLPDRDGCHRSAVVWMDDAQAHARRMDLSDAAFEAEVNDRSAQVMGPLTLVSPRAAWPIISRLADRLTAPRLALAAEAAHAMPPIGAQGLNTSLKDIAALRDLVASEGVGTPAMLRAYQRRRWPDIAARMAGIDALNRTSKLDIGAAQAFRARGIAALHDIAPIRRGLMRLGLGT</sequence>
<evidence type="ECO:0000256" key="5">
    <source>
        <dbReference type="ARBA" id="ARBA00022827"/>
    </source>
</evidence>
<keyword evidence="6" id="KW-0560">Oxidoreductase</keyword>
<evidence type="ECO:0000256" key="6">
    <source>
        <dbReference type="ARBA" id="ARBA00023002"/>
    </source>
</evidence>
<dbReference type="NCBIfam" id="TIGR01988">
    <property type="entry name" value="Ubi-OHases"/>
    <property type="match status" value="1"/>
</dbReference>
<dbReference type="EMBL" id="BPFH01000001">
    <property type="protein sequence ID" value="GIT93532.1"/>
    <property type="molecule type" value="Genomic_DNA"/>
</dbReference>
<dbReference type="Pfam" id="PF01494">
    <property type="entry name" value="FAD_binding_3"/>
    <property type="match status" value="1"/>
</dbReference>
<evidence type="ECO:0000256" key="2">
    <source>
        <dbReference type="ARBA" id="ARBA00004749"/>
    </source>
</evidence>
<evidence type="ECO:0000259" key="8">
    <source>
        <dbReference type="Pfam" id="PF01494"/>
    </source>
</evidence>
<dbReference type="PANTHER" id="PTHR43876">
    <property type="entry name" value="UBIQUINONE BIOSYNTHESIS MONOOXYGENASE COQ6, MITOCHONDRIAL"/>
    <property type="match status" value="1"/>
</dbReference>
<dbReference type="InterPro" id="IPR002938">
    <property type="entry name" value="FAD-bd"/>
</dbReference>
<accession>A0ABQ4NGH6</accession>
<dbReference type="Gene3D" id="3.50.50.60">
    <property type="entry name" value="FAD/NAD(P)-binding domain"/>
    <property type="match status" value="2"/>
</dbReference>
<evidence type="ECO:0000313" key="9">
    <source>
        <dbReference type="EMBL" id="GIT93532.1"/>
    </source>
</evidence>
<protein>
    <submittedName>
        <fullName evidence="9">2-octaprenyl-6-methoxyphenyl hydroxylase</fullName>
    </submittedName>
</protein>
<keyword evidence="7" id="KW-0503">Monooxygenase</keyword>
<keyword evidence="5" id="KW-0274">FAD</keyword>
<organism evidence="9 10">
    <name type="scientific">Jannaschia pagri</name>
    <dbReference type="NCBI Taxonomy" id="2829797"/>
    <lineage>
        <taxon>Bacteria</taxon>
        <taxon>Pseudomonadati</taxon>
        <taxon>Pseudomonadota</taxon>
        <taxon>Alphaproteobacteria</taxon>
        <taxon>Rhodobacterales</taxon>
        <taxon>Roseobacteraceae</taxon>
        <taxon>Jannaschia</taxon>
    </lineage>
</organism>
<comment type="pathway">
    <text evidence="2">Cofactor biosynthesis; ubiquinone biosynthesis.</text>
</comment>
<dbReference type="InterPro" id="IPR051205">
    <property type="entry name" value="UbiH/COQ6_monooxygenase"/>
</dbReference>